<protein>
    <recommendedName>
        <fullName evidence="2">Retrotransposon Copia-like N-terminal domain-containing protein</fullName>
    </recommendedName>
</protein>
<dbReference type="EMBL" id="OZ034815">
    <property type="protein sequence ID" value="CAL1372765.1"/>
    <property type="molecule type" value="Genomic_DNA"/>
</dbReference>
<feature type="region of interest" description="Disordered" evidence="1">
    <location>
        <begin position="399"/>
        <end position="447"/>
    </location>
</feature>
<name>A0AAV2DH09_9ROSI</name>
<evidence type="ECO:0000256" key="1">
    <source>
        <dbReference type="SAM" id="MobiDB-lite"/>
    </source>
</evidence>
<feature type="compositionally biased region" description="Low complexity" evidence="1">
    <location>
        <begin position="285"/>
        <end position="296"/>
    </location>
</feature>
<evidence type="ECO:0000259" key="2">
    <source>
        <dbReference type="Pfam" id="PF14244"/>
    </source>
</evidence>
<reference evidence="3 4" key="1">
    <citation type="submission" date="2024-04" db="EMBL/GenBank/DDBJ databases">
        <authorList>
            <person name="Fracassetti M."/>
        </authorList>
    </citation>
    <scope>NUCLEOTIDE SEQUENCE [LARGE SCALE GENOMIC DNA]</scope>
</reference>
<keyword evidence="4" id="KW-1185">Reference proteome</keyword>
<feature type="region of interest" description="Disordered" evidence="1">
    <location>
        <begin position="346"/>
        <end position="368"/>
    </location>
</feature>
<feature type="domain" description="Retrotransposon Copia-like N-terminal" evidence="2">
    <location>
        <begin position="54"/>
        <end position="100"/>
    </location>
</feature>
<dbReference type="PANTHER" id="PTHR37610:SF55">
    <property type="entry name" value="RETROTRANSPOSON COPIA-LIKE N-TERMINAL DOMAIN-CONTAINING PROTEIN"/>
    <property type="match status" value="1"/>
</dbReference>
<feature type="compositionally biased region" description="Low complexity" evidence="1">
    <location>
        <begin position="1"/>
        <end position="11"/>
    </location>
</feature>
<sequence>MSGSGTTSGGPNTPPNTPPMNFGSFQNQPGNPQGNNNNNRAADLSFGNPFYINPNENLAQSIVPIVLDGPNYQTWCKAVKVVLKTKNKLGFIDGSIVAPNRNDNLFQIWDACNTIVLCWITNSLEKDIARSVLSHDNAYALWNELRDRYGQADAQKLTNLEDEIHSTKQGTQTITQYYTHMKGLWEEYTQFNPIVPCGCLPGNPVPCAAVEAFKLKQNTDYLIRFLRGLNPEYDYIRTQQLMQKPLPTVVQAFHDLLQHEQKLKADGKGSGNKATTQSVALAAGSYSGNGSSNSNSTTKNPYKGNGGGETGTYKGSGSGETDQLFCNYCKKTNHVIKDCWRLKKKRQEREGSGNRFSSAVAQDADVEGDRNSQVEVGIRFSNTTGGFTAEEMNKLRTLLQSSSSSSPTSPQSPAINHRSHSVTNYLPQFPSYAGPSDQQENWFGKRT</sequence>
<feature type="compositionally biased region" description="Low complexity" evidence="1">
    <location>
        <begin position="399"/>
        <end position="412"/>
    </location>
</feature>
<gene>
    <name evidence="3" type="ORF">LTRI10_LOCUS14743</name>
</gene>
<dbReference type="Proteomes" id="UP001497516">
    <property type="component" value="Chromosome 2"/>
</dbReference>
<proteinExistence type="predicted"/>
<dbReference type="Pfam" id="PF14244">
    <property type="entry name" value="Retrotran_gag_3"/>
    <property type="match status" value="1"/>
</dbReference>
<dbReference type="InterPro" id="IPR029472">
    <property type="entry name" value="Copia-like_N"/>
</dbReference>
<feature type="region of interest" description="Disordered" evidence="1">
    <location>
        <begin position="285"/>
        <end position="306"/>
    </location>
</feature>
<evidence type="ECO:0000313" key="4">
    <source>
        <dbReference type="Proteomes" id="UP001497516"/>
    </source>
</evidence>
<accession>A0AAV2DH09</accession>
<dbReference type="PANTHER" id="PTHR37610">
    <property type="entry name" value="CCHC-TYPE DOMAIN-CONTAINING PROTEIN"/>
    <property type="match status" value="1"/>
</dbReference>
<organism evidence="3 4">
    <name type="scientific">Linum trigynum</name>
    <dbReference type="NCBI Taxonomy" id="586398"/>
    <lineage>
        <taxon>Eukaryota</taxon>
        <taxon>Viridiplantae</taxon>
        <taxon>Streptophyta</taxon>
        <taxon>Embryophyta</taxon>
        <taxon>Tracheophyta</taxon>
        <taxon>Spermatophyta</taxon>
        <taxon>Magnoliopsida</taxon>
        <taxon>eudicotyledons</taxon>
        <taxon>Gunneridae</taxon>
        <taxon>Pentapetalae</taxon>
        <taxon>rosids</taxon>
        <taxon>fabids</taxon>
        <taxon>Malpighiales</taxon>
        <taxon>Linaceae</taxon>
        <taxon>Linum</taxon>
    </lineage>
</organism>
<dbReference type="AlphaFoldDB" id="A0AAV2DH09"/>
<evidence type="ECO:0000313" key="3">
    <source>
        <dbReference type="EMBL" id="CAL1372765.1"/>
    </source>
</evidence>
<feature type="region of interest" description="Disordered" evidence="1">
    <location>
        <begin position="1"/>
        <end position="40"/>
    </location>
</feature>
<feature type="compositionally biased region" description="Low complexity" evidence="1">
    <location>
        <begin position="26"/>
        <end position="39"/>
    </location>
</feature>